<sequence>MLVISDTSPICYLVLIGEIDILAQLYHQVLIPQIVQEELSHKKSPNLVQNWINDPPRWLIIKNIDISGSPDLEVLDPGETAAILLAKKENANLIIIDDGLGRKIASNRGLKVTGLLGVLEQAASQNLIDLPDVISRLQKTSFRASSSLLNSLLKRQT</sequence>
<dbReference type="EMBL" id="JACJQT010000026">
    <property type="protein sequence ID" value="MBD2278896.1"/>
    <property type="molecule type" value="Genomic_DNA"/>
</dbReference>
<reference evidence="1 2" key="1">
    <citation type="journal article" date="2020" name="ISME J.">
        <title>Comparative genomics reveals insights into cyanobacterial evolution and habitat adaptation.</title>
        <authorList>
            <person name="Chen M.Y."/>
            <person name="Teng W.K."/>
            <person name="Zhao L."/>
            <person name="Hu C.X."/>
            <person name="Zhou Y.K."/>
            <person name="Han B.P."/>
            <person name="Song L.R."/>
            <person name="Shu W.S."/>
        </authorList>
    </citation>
    <scope>NUCLEOTIDE SEQUENCE [LARGE SCALE GENOMIC DNA]</scope>
    <source>
        <strain evidence="1 2">FACHB-1040</strain>
    </source>
</reference>
<evidence type="ECO:0000313" key="1">
    <source>
        <dbReference type="EMBL" id="MBD2278896.1"/>
    </source>
</evidence>
<keyword evidence="2" id="KW-1185">Reference proteome</keyword>
<dbReference type="Proteomes" id="UP000606721">
    <property type="component" value="Unassembled WGS sequence"/>
</dbReference>
<gene>
    <name evidence="1" type="ORF">H6F99_11505</name>
</gene>
<dbReference type="RefSeq" id="WP_053541444.1">
    <property type="nucleotide sequence ID" value="NZ_JACJQT010000026.1"/>
</dbReference>
<proteinExistence type="predicted"/>
<comment type="caution">
    <text evidence="1">The sequence shown here is derived from an EMBL/GenBank/DDBJ whole genome shotgun (WGS) entry which is preliminary data.</text>
</comment>
<dbReference type="PANTHER" id="PTHR39550:SF1">
    <property type="entry name" value="SLL0658 PROTEIN"/>
    <property type="match status" value="1"/>
</dbReference>
<dbReference type="PANTHER" id="PTHR39550">
    <property type="entry name" value="SLL0658 PROTEIN"/>
    <property type="match status" value="1"/>
</dbReference>
<dbReference type="InterPro" id="IPR021799">
    <property type="entry name" value="PIN-like_prokaryotic"/>
</dbReference>
<name>A0ABR8BW86_APHFL</name>
<protein>
    <submittedName>
        <fullName evidence="1">DUF3368 domain-containing protein</fullName>
    </submittedName>
</protein>
<evidence type="ECO:0000313" key="2">
    <source>
        <dbReference type="Proteomes" id="UP000606721"/>
    </source>
</evidence>
<dbReference type="Pfam" id="PF11848">
    <property type="entry name" value="DUF3368"/>
    <property type="match status" value="1"/>
</dbReference>
<organism evidence="1 2">
    <name type="scientific">Aphanizomenon flos-aquae FACHB-1040</name>
    <dbReference type="NCBI Taxonomy" id="2692887"/>
    <lineage>
        <taxon>Bacteria</taxon>
        <taxon>Bacillati</taxon>
        <taxon>Cyanobacteriota</taxon>
        <taxon>Cyanophyceae</taxon>
        <taxon>Nostocales</taxon>
        <taxon>Aphanizomenonaceae</taxon>
        <taxon>Aphanizomenon</taxon>
    </lineage>
</organism>
<accession>A0ABR8BW86</accession>